<keyword evidence="1" id="KW-0175">Coiled coil</keyword>
<gene>
    <name evidence="3" type="ORF">POBO1169_LOCUS4894</name>
</gene>
<feature type="region of interest" description="Disordered" evidence="2">
    <location>
        <begin position="133"/>
        <end position="199"/>
    </location>
</feature>
<evidence type="ECO:0000313" key="3">
    <source>
        <dbReference type="EMBL" id="CAD8657375.1"/>
    </source>
</evidence>
<feature type="compositionally biased region" description="Basic and acidic residues" evidence="2">
    <location>
        <begin position="176"/>
        <end position="199"/>
    </location>
</feature>
<sequence length="357" mass="40456">MGNKAMKSPLLTCDVEKFVGFVNGDTTAEEVGLQDIRFTLDTWLALAEVVPNARRTGLEARSGEVDDIYAQVLIRLGFTLPRLTNYKAYIKALRRKMSDRASKYARLRTRDYRHEDLSSILLEYKSLEKENTHLASSGLNAPNDHRGSLGGEEQTEASREGPSVKHHRQPLGTVTNEKDLPPTKRDSREVPSSDDKNDCARLRKQQRTINNLKSKNAELATDYQAVLDAMGSLERKAAADIAEKEANARHFENVAMQAVAMEEETRRRAEIEKIAWQHEYDKLTERLDQAKVELSSAQAESSTKMAKLEQNLAETRRKLKNTKARETHAKSNNLLQAKVAATERELELHEWKMNMPV</sequence>
<reference evidence="3" key="1">
    <citation type="submission" date="2021-01" db="EMBL/GenBank/DDBJ databases">
        <authorList>
            <person name="Corre E."/>
            <person name="Pelletier E."/>
            <person name="Niang G."/>
            <person name="Scheremetjew M."/>
            <person name="Finn R."/>
            <person name="Kale V."/>
            <person name="Holt S."/>
            <person name="Cochrane G."/>
            <person name="Meng A."/>
            <person name="Brown T."/>
            <person name="Cohen L."/>
        </authorList>
    </citation>
    <scope>NUCLEOTIDE SEQUENCE</scope>
    <source>
        <strain evidence="3">CCMP722</strain>
    </source>
</reference>
<dbReference type="AlphaFoldDB" id="A0A7S0N1D1"/>
<dbReference type="EMBL" id="HBFA01009291">
    <property type="protein sequence ID" value="CAD8657375.1"/>
    <property type="molecule type" value="Transcribed_RNA"/>
</dbReference>
<evidence type="ECO:0000256" key="1">
    <source>
        <dbReference type="SAM" id="Coils"/>
    </source>
</evidence>
<feature type="coiled-coil region" evidence="1">
    <location>
        <begin position="266"/>
        <end position="352"/>
    </location>
</feature>
<proteinExistence type="predicted"/>
<evidence type="ECO:0000256" key="2">
    <source>
        <dbReference type="SAM" id="MobiDB-lite"/>
    </source>
</evidence>
<name>A0A7S0N1D1_9CHLO</name>
<accession>A0A7S0N1D1</accession>
<protein>
    <submittedName>
        <fullName evidence="3">Uncharacterized protein</fullName>
    </submittedName>
</protein>
<organism evidence="3">
    <name type="scientific">Pyramimonas obovata</name>
    <dbReference type="NCBI Taxonomy" id="1411642"/>
    <lineage>
        <taxon>Eukaryota</taxon>
        <taxon>Viridiplantae</taxon>
        <taxon>Chlorophyta</taxon>
        <taxon>Pyramimonadophyceae</taxon>
        <taxon>Pyramimonadales</taxon>
        <taxon>Pyramimonadaceae</taxon>
        <taxon>Pyramimonas</taxon>
        <taxon>Pyramimonas incertae sedis</taxon>
    </lineage>
</organism>